<organism evidence="3 4">
    <name type="scientific">Magnetococcus marinus (strain ATCC BAA-1437 / JCM 17883 / MC-1)</name>
    <dbReference type="NCBI Taxonomy" id="156889"/>
    <lineage>
        <taxon>Bacteria</taxon>
        <taxon>Pseudomonadati</taxon>
        <taxon>Pseudomonadota</taxon>
        <taxon>Magnetococcia</taxon>
        <taxon>Magnetococcales</taxon>
        <taxon>Magnetococcaceae</taxon>
        <taxon>Magnetococcus</taxon>
    </lineage>
</organism>
<dbReference type="InterPro" id="IPR018886">
    <property type="entry name" value="UPF0547"/>
</dbReference>
<evidence type="ECO:0000259" key="1">
    <source>
        <dbReference type="PROSITE" id="PS51192"/>
    </source>
</evidence>
<dbReference type="PANTHER" id="PTHR47396">
    <property type="entry name" value="TYPE I RESTRICTION ENZYME ECOKI R PROTEIN"/>
    <property type="match status" value="1"/>
</dbReference>
<dbReference type="HOGENOM" id="CLU_014765_3_2_5"/>
<accession>A0L703</accession>
<dbReference type="InterPro" id="IPR014001">
    <property type="entry name" value="Helicase_ATP-bd"/>
</dbReference>
<name>A0L703_MAGMM</name>
<dbReference type="GO" id="GO:0016787">
    <property type="term" value="F:hydrolase activity"/>
    <property type="evidence" value="ECO:0007669"/>
    <property type="project" value="InterPro"/>
</dbReference>
<dbReference type="SMART" id="SM00490">
    <property type="entry name" value="HELICc"/>
    <property type="match status" value="1"/>
</dbReference>
<dbReference type="GO" id="GO:0005524">
    <property type="term" value="F:ATP binding"/>
    <property type="evidence" value="ECO:0007669"/>
    <property type="project" value="InterPro"/>
</dbReference>
<dbReference type="SMART" id="SM00382">
    <property type="entry name" value="AAA"/>
    <property type="match status" value="1"/>
</dbReference>
<dbReference type="Pfam" id="PF00271">
    <property type="entry name" value="Helicase_C"/>
    <property type="match status" value="1"/>
</dbReference>
<dbReference type="KEGG" id="mgm:Mmc1_1235"/>
<dbReference type="STRING" id="156889.Mmc1_1235"/>
<dbReference type="GO" id="GO:0003677">
    <property type="term" value="F:DNA binding"/>
    <property type="evidence" value="ECO:0007669"/>
    <property type="project" value="InterPro"/>
</dbReference>
<evidence type="ECO:0000259" key="2">
    <source>
        <dbReference type="PROSITE" id="PS51194"/>
    </source>
</evidence>
<dbReference type="PROSITE" id="PS51192">
    <property type="entry name" value="HELICASE_ATP_BIND_1"/>
    <property type="match status" value="1"/>
</dbReference>
<protein>
    <submittedName>
        <fullName evidence="3">Type III restriction enzyme, res subunit</fullName>
    </submittedName>
</protein>
<dbReference type="InterPro" id="IPR027417">
    <property type="entry name" value="P-loop_NTPase"/>
</dbReference>
<proteinExistence type="predicted"/>
<feature type="domain" description="Helicase ATP-binding" evidence="1">
    <location>
        <begin position="15"/>
        <end position="170"/>
    </location>
</feature>
<evidence type="ECO:0000313" key="4">
    <source>
        <dbReference type="Proteomes" id="UP000002586"/>
    </source>
</evidence>
<dbReference type="AlphaFoldDB" id="A0L703"/>
<dbReference type="InterPro" id="IPR006935">
    <property type="entry name" value="Helicase/UvrB_N"/>
</dbReference>
<dbReference type="InterPro" id="IPR050742">
    <property type="entry name" value="Helicase_Restrict-Modif_Enz"/>
</dbReference>
<reference evidence="4" key="1">
    <citation type="journal article" date="2009" name="Appl. Environ. Microbiol.">
        <title>Complete genome sequence of the chemolithoautotrophic marine magnetotactic coccus strain MC-1.</title>
        <authorList>
            <person name="Schubbe S."/>
            <person name="Williams T.J."/>
            <person name="Xie G."/>
            <person name="Kiss H.E."/>
            <person name="Brettin T.S."/>
            <person name="Martinez D."/>
            <person name="Ross C.A."/>
            <person name="Schuler D."/>
            <person name="Cox B.L."/>
            <person name="Nealson K.H."/>
            <person name="Bazylinski D.A."/>
        </authorList>
    </citation>
    <scope>NUCLEOTIDE SEQUENCE [LARGE SCALE GENOMIC DNA]</scope>
    <source>
        <strain evidence="4">ATCC BAA-1437 / JCM 17883 / MC-1</strain>
    </source>
</reference>
<dbReference type="RefSeq" id="WP_011712901.1">
    <property type="nucleotide sequence ID" value="NC_008576.1"/>
</dbReference>
<dbReference type="InterPro" id="IPR001650">
    <property type="entry name" value="Helicase_C-like"/>
</dbReference>
<dbReference type="eggNOG" id="COG1061">
    <property type="taxonomic scope" value="Bacteria"/>
</dbReference>
<dbReference type="PROSITE" id="PS51194">
    <property type="entry name" value="HELICASE_CTER"/>
    <property type="match status" value="1"/>
</dbReference>
<reference evidence="3 4" key="2">
    <citation type="journal article" date="2012" name="Int. J. Syst. Evol. Microbiol.">
        <title>Magnetococcus marinus gen. nov., sp. nov., a marine, magnetotactic bacterium that represents a novel lineage (Magnetococcaceae fam. nov.; Magnetococcales ord. nov.) at the base of the Alphaproteobacteria.</title>
        <authorList>
            <person name="Bazylinski D.A."/>
            <person name="Williams T.J."/>
            <person name="Lefevre C.T."/>
            <person name="Berg R.J."/>
            <person name="Zhang C.L."/>
            <person name="Bowser S.S."/>
            <person name="Dean A.J."/>
            <person name="Beveridge T.J."/>
        </authorList>
    </citation>
    <scope>NUCLEOTIDE SEQUENCE [LARGE SCALE GENOMIC DNA]</scope>
    <source>
        <strain evidence="4">ATCC BAA-1437 / JCM 17883 / MC-1</strain>
    </source>
</reference>
<dbReference type="Gene3D" id="3.40.50.300">
    <property type="entry name" value="P-loop containing nucleotide triphosphate hydrolases"/>
    <property type="match status" value="2"/>
</dbReference>
<gene>
    <name evidence="3" type="ordered locus">Mmc1_1235</name>
</gene>
<evidence type="ECO:0000313" key="3">
    <source>
        <dbReference type="EMBL" id="ABK43746.1"/>
    </source>
</evidence>
<dbReference type="InterPro" id="IPR003593">
    <property type="entry name" value="AAA+_ATPase"/>
</dbReference>
<dbReference type="SUPFAM" id="SSF52540">
    <property type="entry name" value="P-loop containing nucleoside triphosphate hydrolases"/>
    <property type="match status" value="1"/>
</dbReference>
<dbReference type="Pfam" id="PF04851">
    <property type="entry name" value="ResIII"/>
    <property type="match status" value="1"/>
</dbReference>
<dbReference type="Proteomes" id="UP000002586">
    <property type="component" value="Chromosome"/>
</dbReference>
<dbReference type="GO" id="GO:0005829">
    <property type="term" value="C:cytosol"/>
    <property type="evidence" value="ECO:0007669"/>
    <property type="project" value="TreeGrafter"/>
</dbReference>
<keyword evidence="4" id="KW-1185">Reference proteome</keyword>
<dbReference type="EMBL" id="CP000471">
    <property type="protein sequence ID" value="ABK43746.1"/>
    <property type="molecule type" value="Genomic_DNA"/>
</dbReference>
<dbReference type="SMART" id="SM00487">
    <property type="entry name" value="DEXDc"/>
    <property type="match status" value="1"/>
</dbReference>
<dbReference type="Pfam" id="PF10571">
    <property type="entry name" value="UPF0547"/>
    <property type="match status" value="1"/>
</dbReference>
<dbReference type="OrthoDB" id="9803459at2"/>
<feature type="domain" description="Helicase C-terminal" evidence="2">
    <location>
        <begin position="221"/>
        <end position="371"/>
    </location>
</feature>
<dbReference type="PANTHER" id="PTHR47396:SF1">
    <property type="entry name" value="ATP-DEPENDENT HELICASE IRC3-RELATED"/>
    <property type="match status" value="1"/>
</dbReference>
<sequence>MRLRPRQKQFVERSVAALHEHGNTLGVAPTGAGKTVMLSAVIGNMLRNDGGKACVLAHRDELTRQNVMKFTKVNPGFSTSVVDARGKSWRGRATFAMVPTLARQKNLDTMPELGLLVIDEAHHAAANSYRRIIDTALDRNPDCCIYGLTATPNRGDKKALRPIFSNVADQVRLGELITAGNLVKPRTFVVDVGTQDALKSVRKTADDFDMAEVSQIMNKAPVTEAVIKHWKEKAGTRKTIVFCSTVDHAQNVTDAFNNADVEAVMVHGELTTAERKAALARFEKGSAMVVVNVAVLTEGYDHPPTSCVVLLRPSSYKSTMIQMVGRGLRTVDPALFPGLVKTDCIVLDFGTSSILHGSLEQDVNLDGKEIQGAAPTKECPECQAIVPLAVRECSLCGYVWESEVTGEGPESITDFIMSEVDLLKRSSFRWVDLFGDDAAMVANGFHAWGGIFFLNGNWHAVGGAKGQPTKLLSIGERTICLAAADDWLNESETDESAHKTKSWLNQPPTDKQLQYLPPAMRMDMGLTRYHASALLTFRFNKAAIRSLIFEADRQALAEVA</sequence>